<keyword evidence="3" id="KW-0378">Hydrolase</keyword>
<comment type="caution">
    <text evidence="4">The sequence shown here is derived from an EMBL/GenBank/DDBJ whole genome shotgun (WGS) entry which is preliminary data.</text>
</comment>
<sequence length="188" mass="20611">MRENATPTAWLTVYCASRLGKHEAYAEATRRLATLMLERNIGLVYGGSRIGLMGLIADTLIEGGGSVHGIMPTHLLNAEVNHPGLTTFEEVADMTERKRRMLALGDACLALPGGLGTLEELFEVWSWRQLDLHRKPIGLLNTAGYYDGLIGFMQHTVDVGLTRSEAAAHCLNAVEPEQLLPQLLPQCF</sequence>
<proteinExistence type="inferred from homology"/>
<dbReference type="InterPro" id="IPR005269">
    <property type="entry name" value="LOG"/>
</dbReference>
<dbReference type="Proteomes" id="UP000238196">
    <property type="component" value="Unassembled WGS sequence"/>
</dbReference>
<dbReference type="GO" id="GO:0008714">
    <property type="term" value="F:AMP nucleosidase activity"/>
    <property type="evidence" value="ECO:0007669"/>
    <property type="project" value="UniProtKB-EC"/>
</dbReference>
<organism evidence="4 5">
    <name type="scientific">Proteobacteria bacterium 228</name>
    <dbReference type="NCBI Taxonomy" id="2083153"/>
    <lineage>
        <taxon>Bacteria</taxon>
        <taxon>Pseudomonadati</taxon>
        <taxon>Pseudomonadota</taxon>
    </lineage>
</organism>
<dbReference type="EMBL" id="PRLP01000035">
    <property type="protein sequence ID" value="PPC77209.1"/>
    <property type="molecule type" value="Genomic_DNA"/>
</dbReference>
<dbReference type="Gene3D" id="3.40.50.450">
    <property type="match status" value="1"/>
</dbReference>
<dbReference type="GO" id="GO:0005829">
    <property type="term" value="C:cytosol"/>
    <property type="evidence" value="ECO:0007669"/>
    <property type="project" value="TreeGrafter"/>
</dbReference>
<dbReference type="SUPFAM" id="SSF102405">
    <property type="entry name" value="MCP/YpsA-like"/>
    <property type="match status" value="1"/>
</dbReference>
<accession>A0A2S5KRR0</accession>
<gene>
    <name evidence="4" type="ORF">C4K68_12435</name>
</gene>
<evidence type="ECO:0000256" key="1">
    <source>
        <dbReference type="ARBA" id="ARBA00000274"/>
    </source>
</evidence>
<name>A0A2S5KRR0_9PROT</name>
<protein>
    <recommendedName>
        <fullName evidence="3">Cytokinin riboside 5'-monophosphate phosphoribohydrolase</fullName>
        <ecNumber evidence="3">3.2.2.n1</ecNumber>
    </recommendedName>
</protein>
<reference evidence="4 5" key="1">
    <citation type="submission" date="2018-02" db="EMBL/GenBank/DDBJ databases">
        <title>novel marine gammaproteobacteria from coastal saline agro ecosystem.</title>
        <authorList>
            <person name="Krishnan R."/>
            <person name="Ramesh Kumar N."/>
        </authorList>
    </citation>
    <scope>NUCLEOTIDE SEQUENCE [LARGE SCALE GENOMIC DNA]</scope>
    <source>
        <strain evidence="4 5">228</strain>
    </source>
</reference>
<dbReference type="EC" id="3.2.2.n1" evidence="3"/>
<keyword evidence="3" id="KW-0203">Cytokinin biosynthesis</keyword>
<comment type="catalytic activity">
    <reaction evidence="1">
        <text>AMP + H2O = D-ribose 5-phosphate + adenine</text>
        <dbReference type="Rhea" id="RHEA:20129"/>
        <dbReference type="ChEBI" id="CHEBI:15377"/>
        <dbReference type="ChEBI" id="CHEBI:16708"/>
        <dbReference type="ChEBI" id="CHEBI:78346"/>
        <dbReference type="ChEBI" id="CHEBI:456215"/>
        <dbReference type="EC" id="3.2.2.4"/>
    </reaction>
</comment>
<evidence type="ECO:0000313" key="4">
    <source>
        <dbReference type="EMBL" id="PPC77209.1"/>
    </source>
</evidence>
<dbReference type="OrthoDB" id="9801098at2"/>
<evidence type="ECO:0000256" key="3">
    <source>
        <dbReference type="RuleBase" id="RU363015"/>
    </source>
</evidence>
<evidence type="ECO:0000256" key="2">
    <source>
        <dbReference type="ARBA" id="ARBA00006763"/>
    </source>
</evidence>
<dbReference type="Pfam" id="PF03641">
    <property type="entry name" value="Lysine_decarbox"/>
    <property type="match status" value="1"/>
</dbReference>
<dbReference type="NCBIfam" id="TIGR00730">
    <property type="entry name" value="Rossman fold protein, TIGR00730 family"/>
    <property type="match status" value="1"/>
</dbReference>
<dbReference type="InterPro" id="IPR031100">
    <property type="entry name" value="LOG_fam"/>
</dbReference>
<dbReference type="GO" id="GO:0009691">
    <property type="term" value="P:cytokinin biosynthetic process"/>
    <property type="evidence" value="ECO:0007669"/>
    <property type="project" value="UniProtKB-UniRule"/>
</dbReference>
<evidence type="ECO:0000313" key="5">
    <source>
        <dbReference type="Proteomes" id="UP000238196"/>
    </source>
</evidence>
<comment type="similarity">
    <text evidence="2 3">Belongs to the LOG family.</text>
</comment>
<dbReference type="AlphaFoldDB" id="A0A2S5KRR0"/>
<dbReference type="PANTHER" id="PTHR31223">
    <property type="entry name" value="LOG FAMILY PROTEIN YJL055W"/>
    <property type="match status" value="1"/>
</dbReference>
<dbReference type="PANTHER" id="PTHR31223:SF70">
    <property type="entry name" value="LOG FAMILY PROTEIN YJL055W"/>
    <property type="match status" value="1"/>
</dbReference>